<keyword evidence="3 4" id="KW-0539">Nucleus</keyword>
<dbReference type="GO" id="GO:0006357">
    <property type="term" value="P:regulation of transcription by RNA polymerase II"/>
    <property type="evidence" value="ECO:0007669"/>
    <property type="project" value="InterPro"/>
</dbReference>
<keyword evidence="4" id="KW-0805">Transcription regulation</keyword>
<dbReference type="Gene3D" id="1.10.287.3490">
    <property type="match status" value="1"/>
</dbReference>
<evidence type="ECO:0000256" key="2">
    <source>
        <dbReference type="ARBA" id="ARBA00008186"/>
    </source>
</evidence>
<evidence type="ECO:0000313" key="6">
    <source>
        <dbReference type="Proteomes" id="UP001151582"/>
    </source>
</evidence>
<dbReference type="Proteomes" id="UP001151582">
    <property type="component" value="Unassembled WGS sequence"/>
</dbReference>
<dbReference type="OrthoDB" id="5537426at2759"/>
<comment type="similarity">
    <text evidence="2 4">Belongs to the Mediator complex subunit 11 family.</text>
</comment>
<evidence type="ECO:0000256" key="3">
    <source>
        <dbReference type="ARBA" id="ARBA00023242"/>
    </source>
</evidence>
<accession>A0A9W8E9I7</accession>
<evidence type="ECO:0000256" key="1">
    <source>
        <dbReference type="ARBA" id="ARBA00004123"/>
    </source>
</evidence>
<dbReference type="EMBL" id="JANBQB010000137">
    <property type="protein sequence ID" value="KAJ1981116.1"/>
    <property type="molecule type" value="Genomic_DNA"/>
</dbReference>
<comment type="subcellular location">
    <subcellularLocation>
        <location evidence="1 4">Nucleus</location>
    </subcellularLocation>
</comment>
<sequence>MVAPVYNDMTRQILAEVDSRVNAALDAVPTALDLGKLATEATQEPPQPIPNDLSHSQSAAKIVELNRVEQKIVQLLTIASETLAALASEDHESLLNENSTEYFSTRSTFQKFETNVKQYMQMLDSIQLAMRTQYHHLAQAGTAECNLPLQTTVYDADKVLDTLTRAVGLIQANLEHIGQTLGTGARNPDLV</sequence>
<comment type="function">
    <text evidence="4">Component of the Mediator complex, a coactivator involved in the regulated transcription of nearly all RNA polymerase II-dependent genes. Mediator functions as a bridge to convey information from gene-specific regulatory proteins to the basal RNA polymerase II transcription machinery. Mediator is recruited to promoters by direct interactions with regulatory proteins and serves as a scaffold for the assembly of a functional pre-initiation complex with RNA polymerase II and the general transcription factors.</text>
</comment>
<keyword evidence="4" id="KW-0010">Activator</keyword>
<protein>
    <recommendedName>
        <fullName evidence="4">Mediator of RNA polymerase II transcription subunit 11</fullName>
    </recommendedName>
    <alternativeName>
        <fullName evidence="4">Mediator complex subunit 11</fullName>
    </alternativeName>
</protein>
<keyword evidence="4" id="KW-0804">Transcription</keyword>
<gene>
    <name evidence="4" type="primary">MED11</name>
    <name evidence="5" type="ORF">H4R34_002192</name>
</gene>
<keyword evidence="6" id="KW-1185">Reference proteome</keyword>
<reference evidence="5" key="1">
    <citation type="submission" date="2022-07" db="EMBL/GenBank/DDBJ databases">
        <title>Phylogenomic reconstructions and comparative analyses of Kickxellomycotina fungi.</title>
        <authorList>
            <person name="Reynolds N.K."/>
            <person name="Stajich J.E."/>
            <person name="Barry K."/>
            <person name="Grigoriev I.V."/>
            <person name="Crous P."/>
            <person name="Smith M.E."/>
        </authorList>
    </citation>
    <scope>NUCLEOTIDE SEQUENCE</scope>
    <source>
        <strain evidence="5">RSA 567</strain>
    </source>
</reference>
<dbReference type="GO" id="GO:0003712">
    <property type="term" value="F:transcription coregulator activity"/>
    <property type="evidence" value="ECO:0007669"/>
    <property type="project" value="InterPro"/>
</dbReference>
<proteinExistence type="inferred from homology"/>
<comment type="subunit">
    <text evidence="4">Component of the Mediator complex.</text>
</comment>
<dbReference type="InterPro" id="IPR019404">
    <property type="entry name" value="Mediator_Med11"/>
</dbReference>
<dbReference type="Pfam" id="PF10280">
    <property type="entry name" value="Med11"/>
    <property type="match status" value="1"/>
</dbReference>
<evidence type="ECO:0000256" key="4">
    <source>
        <dbReference type="RuleBase" id="RU364147"/>
    </source>
</evidence>
<organism evidence="5 6">
    <name type="scientific">Dimargaris verticillata</name>
    <dbReference type="NCBI Taxonomy" id="2761393"/>
    <lineage>
        <taxon>Eukaryota</taxon>
        <taxon>Fungi</taxon>
        <taxon>Fungi incertae sedis</taxon>
        <taxon>Zoopagomycota</taxon>
        <taxon>Kickxellomycotina</taxon>
        <taxon>Dimargaritomycetes</taxon>
        <taxon>Dimargaritales</taxon>
        <taxon>Dimargaritaceae</taxon>
        <taxon>Dimargaris</taxon>
    </lineage>
</organism>
<comment type="caution">
    <text evidence="5">The sequence shown here is derived from an EMBL/GenBank/DDBJ whole genome shotgun (WGS) entry which is preliminary data.</text>
</comment>
<dbReference type="AlphaFoldDB" id="A0A9W8E9I7"/>
<evidence type="ECO:0000313" key="5">
    <source>
        <dbReference type="EMBL" id="KAJ1981116.1"/>
    </source>
</evidence>
<name>A0A9W8E9I7_9FUNG</name>
<dbReference type="GO" id="GO:0016592">
    <property type="term" value="C:mediator complex"/>
    <property type="evidence" value="ECO:0007669"/>
    <property type="project" value="InterPro"/>
</dbReference>